<evidence type="ECO:0000313" key="2">
    <source>
        <dbReference type="Proteomes" id="UP000253529"/>
    </source>
</evidence>
<gene>
    <name evidence="1" type="ORF">DFR50_11254</name>
</gene>
<proteinExistence type="predicted"/>
<organism evidence="1 2">
    <name type="scientific">Roseiarcus fermentans</name>
    <dbReference type="NCBI Taxonomy" id="1473586"/>
    <lineage>
        <taxon>Bacteria</taxon>
        <taxon>Pseudomonadati</taxon>
        <taxon>Pseudomonadota</taxon>
        <taxon>Alphaproteobacteria</taxon>
        <taxon>Hyphomicrobiales</taxon>
        <taxon>Roseiarcaceae</taxon>
        <taxon>Roseiarcus</taxon>
    </lineage>
</organism>
<dbReference type="OrthoDB" id="7285159at2"/>
<keyword evidence="2" id="KW-1185">Reference proteome</keyword>
<dbReference type="EMBL" id="QNRK01000012">
    <property type="protein sequence ID" value="RBP13085.1"/>
    <property type="molecule type" value="Genomic_DNA"/>
</dbReference>
<name>A0A366FH82_9HYPH</name>
<evidence type="ECO:0000313" key="1">
    <source>
        <dbReference type="EMBL" id="RBP13085.1"/>
    </source>
</evidence>
<reference evidence="1 2" key="1">
    <citation type="submission" date="2018-06" db="EMBL/GenBank/DDBJ databases">
        <title>Genomic Encyclopedia of Type Strains, Phase IV (KMG-IV): sequencing the most valuable type-strain genomes for metagenomic binning, comparative biology and taxonomic classification.</title>
        <authorList>
            <person name="Goeker M."/>
        </authorList>
    </citation>
    <scope>NUCLEOTIDE SEQUENCE [LARGE SCALE GENOMIC DNA]</scope>
    <source>
        <strain evidence="1 2">DSM 24875</strain>
    </source>
</reference>
<protein>
    <submittedName>
        <fullName evidence="1">Uncharacterized protein</fullName>
    </submittedName>
</protein>
<accession>A0A366FH82</accession>
<dbReference type="AlphaFoldDB" id="A0A366FH82"/>
<dbReference type="RefSeq" id="WP_113889503.1">
    <property type="nucleotide sequence ID" value="NZ_QNRK01000012.1"/>
</dbReference>
<dbReference type="Proteomes" id="UP000253529">
    <property type="component" value="Unassembled WGS sequence"/>
</dbReference>
<comment type="caution">
    <text evidence="1">The sequence shown here is derived from an EMBL/GenBank/DDBJ whole genome shotgun (WGS) entry which is preliminary data.</text>
</comment>
<sequence>MRYETLSLLGGNIVRFPVELRAKPSIELLIDVAPDSREVELIAEAFGFDASDPEGRGKADRAMAERIAAMDLPVDREARRATLNGILRPLIDRAVAACAQARQASMRSDADNEKLAIAQIEGGYWIAPLREAADYWAIEAARLQIVAHEAAEAAHGADRAVAFAMRGEAWRPANAEDDMNAVIAAHNARSR</sequence>